<feature type="domain" description="RSE1/DDB1/CPSF1 second beta-propeller" evidence="5">
    <location>
        <begin position="392"/>
        <end position="698"/>
    </location>
</feature>
<dbReference type="Pfam" id="PF03178">
    <property type="entry name" value="CPSF_A"/>
    <property type="match status" value="1"/>
</dbReference>
<evidence type="ECO:0000256" key="1">
    <source>
        <dbReference type="ARBA" id="ARBA00004123"/>
    </source>
</evidence>
<dbReference type="OrthoDB" id="433457at2759"/>
<evidence type="ECO:0000313" key="6">
    <source>
        <dbReference type="EMBL" id="TMS39909.1"/>
    </source>
</evidence>
<dbReference type="GO" id="GO:0003676">
    <property type="term" value="F:nucleic acid binding"/>
    <property type="evidence" value="ECO:0007669"/>
    <property type="project" value="InterPro"/>
</dbReference>
<dbReference type="STRING" id="34508.A0A4U8V3Z2"/>
<dbReference type="Pfam" id="PF23726">
    <property type="entry name" value="Beta-prop_RSE1_2nd"/>
    <property type="match status" value="1"/>
</dbReference>
<sequence length="1145" mass="128783">MACSYVVSAQKPTLVTHSVVGNFRSSTKVELVAARINRLELLEATPSGLKSIYEFPIYGRIEYLSSYRKAGENLDSLIVLTSKMDLAILKFNDEGKLVPVCYGNIIDRVGRQSETGLLVTCHAFRGTLGVRQSDGHLKLVFWDASTEFRAFNIRMNDLKIVDIQFIINMEDPPDTYNLAVIYDENGHHLKVLRIDFDHADINAKIVWKIENADANTIIPVKSPVGGFISVGTDKIIYHKDETTFVAADCPPQHGSFCSFARLPDRPEQFLLGDFDGVLYMINLTTIDVNNVMVVTHIQLDRLGDITQPECMSYIDNGVMFVGSRFGDSQLLRLGPEKDASGSFMQLIESYPNLGPIQDMLLVKSEAQTQVLTCSGAFHNGSLRIVRSGIGIDKLVTIDIERVSGVFPLAMDPNSPYHTHIVLSHFTESRFLKIEGQEIEDVTATMSMYATNAQTLWIGKMPGEVWVQVTERQILAIKDGRAIAEPFDNQISCVSVNQDAGQLMVALSKTACYVKFEENGEIKRVFEHAFDDEIACLDISPFEENQATTVFALGFWKTKEIRLYTLEPQPQEITRCELGERDIFRTILMIRMESTPYVLVSLADGSIHYFIADFEHGSLVEHKKATLGTLPIKLVKFYSHGHATVFACGDRPTVLFSSSRKLVFSSVNLKLVETMCCLHTSEFPETFIFISHEDMTIGNVDEIQKLHIRTIKVGETVRRMASQPQSQSVALLTIRVERRTGPGGGLEHPRCYSNSCSSVSDSEHPSVASIDQDVLLAEIISINTVCFLDADTLEPFHVHELGPCEQVQCLKSITFGPRKKTFYAVGTAMAHPHNAEVTAGRILLFECGVYRSPKRKGERYVKLAHQRSVKGAVYDMALIEEHNRLIAAINSTCRVFELTDHGDLQLTCSFYKFLNCIGIKIQGSKIIGTDLVRSLIVLEYRHEETKLVELARDYDTQWMTTSEFLDNYNFICADNDYNLLTLCHDPSVREEHRKRRLITTGRFYVGEQVNCFRIGELINAPLDSSVNTKNPMLFGTVEGGIGVVVQLEPSIFEYLVKIENKLGKYVQNCMRVTHQKYREFYTESQKQAHSGFIDGVLMEGLLDMPRDEVAELMKGVYMKGPKSTFADIELSVEELLKIIEDLSRMH</sequence>
<dbReference type="InterPro" id="IPR036322">
    <property type="entry name" value="WD40_repeat_dom_sf"/>
</dbReference>
<dbReference type="PANTHER" id="PTHR10644">
    <property type="entry name" value="DNA REPAIR/RNA PROCESSING CPSF FAMILY"/>
    <property type="match status" value="1"/>
</dbReference>
<dbReference type="Gene3D" id="2.130.10.10">
    <property type="entry name" value="YVTN repeat-like/Quinoprotein amine dehydrogenase"/>
    <property type="match status" value="3"/>
</dbReference>
<reference evidence="6 7" key="2">
    <citation type="journal article" date="2019" name="G3 (Bethesda)">
        <title>Hybrid Assembly of the Genome of the Entomopathogenic Nematode Steinernema carpocapsae Identifies the X-Chromosome.</title>
        <authorList>
            <person name="Serra L."/>
            <person name="Macchietto M."/>
            <person name="Macias-Munoz A."/>
            <person name="McGill C.J."/>
            <person name="Rodriguez I.M."/>
            <person name="Rodriguez B."/>
            <person name="Murad R."/>
            <person name="Mortazavi A."/>
        </authorList>
    </citation>
    <scope>NUCLEOTIDE SEQUENCE [LARGE SCALE GENOMIC DNA]</scope>
    <source>
        <strain evidence="6 7">ALL</strain>
    </source>
</reference>
<dbReference type="GO" id="GO:0005634">
    <property type="term" value="C:nucleus"/>
    <property type="evidence" value="ECO:0007669"/>
    <property type="project" value="UniProtKB-SubCell"/>
</dbReference>
<evidence type="ECO:0000256" key="2">
    <source>
        <dbReference type="ARBA" id="ARBA00023242"/>
    </source>
</evidence>
<keyword evidence="7" id="KW-1185">Reference proteome</keyword>
<organism evidence="6 7">
    <name type="scientific">Steinernema carpocapsae</name>
    <name type="common">Entomopathogenic nematode</name>
    <dbReference type="NCBI Taxonomy" id="34508"/>
    <lineage>
        <taxon>Eukaryota</taxon>
        <taxon>Metazoa</taxon>
        <taxon>Ecdysozoa</taxon>
        <taxon>Nematoda</taxon>
        <taxon>Chromadorea</taxon>
        <taxon>Rhabditida</taxon>
        <taxon>Tylenchina</taxon>
        <taxon>Panagrolaimomorpha</taxon>
        <taxon>Strongyloidoidea</taxon>
        <taxon>Steinernematidae</taxon>
        <taxon>Steinernema</taxon>
    </lineage>
</organism>
<feature type="domain" description="RSE1/DDB1/CPSF1 first beta-propeller" evidence="4">
    <location>
        <begin position="15"/>
        <end position="345"/>
    </location>
</feature>
<dbReference type="Gene3D" id="1.10.150.910">
    <property type="match status" value="1"/>
</dbReference>
<dbReference type="Pfam" id="PF10433">
    <property type="entry name" value="Beta-prop_RSE1_1st"/>
    <property type="match status" value="1"/>
</dbReference>
<name>A0A4U8V3Z2_STECR</name>
<reference evidence="6 7" key="1">
    <citation type="journal article" date="2015" name="Genome Biol.">
        <title>Comparative genomics of Steinernema reveals deeply conserved gene regulatory networks.</title>
        <authorList>
            <person name="Dillman A.R."/>
            <person name="Macchietto M."/>
            <person name="Porter C.F."/>
            <person name="Rogers A."/>
            <person name="Williams B."/>
            <person name="Antoshechkin I."/>
            <person name="Lee M.M."/>
            <person name="Goodwin Z."/>
            <person name="Lu X."/>
            <person name="Lewis E.E."/>
            <person name="Goodrich-Blair H."/>
            <person name="Stock S.P."/>
            <person name="Adams B.J."/>
            <person name="Sternberg P.W."/>
            <person name="Mortazavi A."/>
        </authorList>
    </citation>
    <scope>NUCLEOTIDE SEQUENCE [LARGE SCALE GENOMIC DNA]</scope>
    <source>
        <strain evidence="6 7">ALL</strain>
    </source>
</reference>
<accession>A0A4U8V3Z2</accession>
<gene>
    <name evidence="6" type="ORF">L596_006364</name>
</gene>
<dbReference type="Proteomes" id="UP000298663">
    <property type="component" value="Chromosome X"/>
</dbReference>
<dbReference type="InterPro" id="IPR015943">
    <property type="entry name" value="WD40/YVTN_repeat-like_dom_sf"/>
</dbReference>
<dbReference type="InterPro" id="IPR004871">
    <property type="entry name" value="RSE1/DDB1/CPSF1_C"/>
</dbReference>
<dbReference type="SUPFAM" id="SSF50978">
    <property type="entry name" value="WD40 repeat-like"/>
    <property type="match status" value="1"/>
</dbReference>
<dbReference type="EMBL" id="CM016762">
    <property type="protein sequence ID" value="TMS39909.1"/>
    <property type="molecule type" value="Genomic_DNA"/>
</dbReference>
<keyword evidence="2" id="KW-0539">Nucleus</keyword>
<dbReference type="InterPro" id="IPR058543">
    <property type="entry name" value="Beta-prop_RSE1/DDB1/CPSF1_2nd"/>
</dbReference>
<proteinExistence type="predicted"/>
<evidence type="ECO:0000313" key="7">
    <source>
        <dbReference type="Proteomes" id="UP000298663"/>
    </source>
</evidence>
<evidence type="ECO:0008006" key="8">
    <source>
        <dbReference type="Google" id="ProtNLM"/>
    </source>
</evidence>
<protein>
    <recommendedName>
        <fullName evidence="8">DNA damage-binding protein 1</fullName>
    </recommendedName>
</protein>
<evidence type="ECO:0000259" key="4">
    <source>
        <dbReference type="Pfam" id="PF10433"/>
    </source>
</evidence>
<comment type="subcellular location">
    <subcellularLocation>
        <location evidence="1">Nucleus</location>
    </subcellularLocation>
</comment>
<evidence type="ECO:0000259" key="5">
    <source>
        <dbReference type="Pfam" id="PF23726"/>
    </source>
</evidence>
<feature type="domain" description="RSE1/DDB1/CPSF1 C-terminal" evidence="3">
    <location>
        <begin position="787"/>
        <end position="1100"/>
    </location>
</feature>
<evidence type="ECO:0000259" key="3">
    <source>
        <dbReference type="Pfam" id="PF03178"/>
    </source>
</evidence>
<dbReference type="AlphaFoldDB" id="A0A4U8V3Z2"/>
<dbReference type="InterPro" id="IPR018846">
    <property type="entry name" value="Beta-prop_RSE1/DDB1/CPSF1_1st"/>
</dbReference>
<dbReference type="InterPro" id="IPR050358">
    <property type="entry name" value="RSE1/DDB1/CFT1"/>
</dbReference>